<dbReference type="InterPro" id="IPR014757">
    <property type="entry name" value="Tscrpt_reg_IclR_C"/>
</dbReference>
<dbReference type="PROSITE" id="PS51077">
    <property type="entry name" value="HTH_ICLR"/>
    <property type="match status" value="1"/>
</dbReference>
<evidence type="ECO:0000313" key="6">
    <source>
        <dbReference type="EMBL" id="ELY56356.1"/>
    </source>
</evidence>
<dbReference type="SUPFAM" id="SSF55781">
    <property type="entry name" value="GAF domain-like"/>
    <property type="match status" value="1"/>
</dbReference>
<accession>L9X4G4</accession>
<dbReference type="Pfam" id="PF09339">
    <property type="entry name" value="HTH_IclR"/>
    <property type="match status" value="1"/>
</dbReference>
<keyword evidence="7" id="KW-1185">Reference proteome</keyword>
<dbReference type="AlphaFoldDB" id="L9X4G4"/>
<feature type="domain" description="IclR-ED" evidence="5">
    <location>
        <begin position="67"/>
        <end position="250"/>
    </location>
</feature>
<evidence type="ECO:0000256" key="2">
    <source>
        <dbReference type="ARBA" id="ARBA00023125"/>
    </source>
</evidence>
<dbReference type="OrthoDB" id="14763at2157"/>
<protein>
    <submittedName>
        <fullName evidence="6">Transcription regulator</fullName>
    </submittedName>
</protein>
<keyword evidence="3" id="KW-0804">Transcription</keyword>
<dbReference type="InterPro" id="IPR036390">
    <property type="entry name" value="WH_DNA-bd_sf"/>
</dbReference>
<dbReference type="InterPro" id="IPR029016">
    <property type="entry name" value="GAF-like_dom_sf"/>
</dbReference>
<feature type="domain" description="HTH iclR-type" evidence="4">
    <location>
        <begin position="7"/>
        <end position="66"/>
    </location>
</feature>
<evidence type="ECO:0000259" key="4">
    <source>
        <dbReference type="PROSITE" id="PS51077"/>
    </source>
</evidence>
<dbReference type="PANTHER" id="PTHR30136">
    <property type="entry name" value="HELIX-TURN-HELIX TRANSCRIPTIONAL REGULATOR, ICLR FAMILY"/>
    <property type="match status" value="1"/>
</dbReference>
<dbReference type="Gene3D" id="3.30.450.40">
    <property type="match status" value="1"/>
</dbReference>
<dbReference type="GO" id="GO:0003700">
    <property type="term" value="F:DNA-binding transcription factor activity"/>
    <property type="evidence" value="ECO:0007669"/>
    <property type="project" value="TreeGrafter"/>
</dbReference>
<evidence type="ECO:0000256" key="3">
    <source>
        <dbReference type="ARBA" id="ARBA00023163"/>
    </source>
</evidence>
<comment type="caution">
    <text evidence="6">The sequence shown here is derived from an EMBL/GenBank/DDBJ whole genome shotgun (WGS) entry which is preliminary data.</text>
</comment>
<dbReference type="GO" id="GO:0045892">
    <property type="term" value="P:negative regulation of DNA-templated transcription"/>
    <property type="evidence" value="ECO:0007669"/>
    <property type="project" value="TreeGrafter"/>
</dbReference>
<dbReference type="Pfam" id="PF01614">
    <property type="entry name" value="IclR_C"/>
    <property type="match status" value="1"/>
</dbReference>
<dbReference type="InterPro" id="IPR036388">
    <property type="entry name" value="WH-like_DNA-bd_sf"/>
</dbReference>
<evidence type="ECO:0000313" key="7">
    <source>
        <dbReference type="Proteomes" id="UP000011531"/>
    </source>
</evidence>
<sequence length="254" mass="27507">MTADVPLTTVARAFEILDSIRDRDGASVSELAEALDVPKSTVHDYVTTLARLGYLTNDGGEYDLSLAFLEHGTYARKNVAYADRVEPALEELAAETGEIVWYIVEEGGRGVYAGRGIGSDALQPYASIGTRSALHTIAGGKAILAALPDDRVDDIVAERGLERQTARTITTRDELEEARERIAERGYALNDGENIDGWRAVASPVVLEDRLYGAIAVAGPKNRLQGEYFEETLPELTVGTANEVRLQLRSLGLG</sequence>
<dbReference type="Gene3D" id="1.10.10.10">
    <property type="entry name" value="Winged helix-like DNA-binding domain superfamily/Winged helix DNA-binding domain"/>
    <property type="match status" value="1"/>
</dbReference>
<dbReference type="Proteomes" id="UP000011531">
    <property type="component" value="Unassembled WGS sequence"/>
</dbReference>
<gene>
    <name evidence="6" type="ORF">C492_14681</name>
</gene>
<dbReference type="InterPro" id="IPR005471">
    <property type="entry name" value="Tscrpt_reg_IclR_N"/>
</dbReference>
<keyword evidence="1" id="KW-0805">Transcription regulation</keyword>
<keyword evidence="2" id="KW-0238">DNA-binding</keyword>
<evidence type="ECO:0000256" key="1">
    <source>
        <dbReference type="ARBA" id="ARBA00023015"/>
    </source>
</evidence>
<reference evidence="6 7" key="1">
    <citation type="journal article" date="2014" name="PLoS Genet.">
        <title>Phylogenetically driven sequencing of extremely halophilic archaea reveals strategies for static and dynamic osmo-response.</title>
        <authorList>
            <person name="Becker E.A."/>
            <person name="Seitzer P.M."/>
            <person name="Tritt A."/>
            <person name="Larsen D."/>
            <person name="Krusor M."/>
            <person name="Yao A.I."/>
            <person name="Wu D."/>
            <person name="Madern D."/>
            <person name="Eisen J.A."/>
            <person name="Darling A.E."/>
            <person name="Facciotti M.T."/>
        </authorList>
    </citation>
    <scope>NUCLEOTIDE SEQUENCE [LARGE SCALE GENOMIC DNA]</scope>
    <source>
        <strain evidence="6 7">DSM 18795</strain>
    </source>
</reference>
<evidence type="ECO:0000259" key="5">
    <source>
        <dbReference type="PROSITE" id="PS51078"/>
    </source>
</evidence>
<dbReference type="PROSITE" id="PS51078">
    <property type="entry name" value="ICLR_ED"/>
    <property type="match status" value="1"/>
</dbReference>
<dbReference type="SMART" id="SM00346">
    <property type="entry name" value="HTH_ICLR"/>
    <property type="match status" value="1"/>
</dbReference>
<organism evidence="6 7">
    <name type="scientific">Natronococcus jeotgali DSM 18795</name>
    <dbReference type="NCBI Taxonomy" id="1227498"/>
    <lineage>
        <taxon>Archaea</taxon>
        <taxon>Methanobacteriati</taxon>
        <taxon>Methanobacteriota</taxon>
        <taxon>Stenosarchaea group</taxon>
        <taxon>Halobacteria</taxon>
        <taxon>Halobacteriales</taxon>
        <taxon>Natrialbaceae</taxon>
        <taxon>Natronococcus</taxon>
    </lineage>
</organism>
<proteinExistence type="predicted"/>
<name>L9X4G4_9EURY</name>
<dbReference type="EMBL" id="AOIA01000126">
    <property type="protein sequence ID" value="ELY56356.1"/>
    <property type="molecule type" value="Genomic_DNA"/>
</dbReference>
<dbReference type="PANTHER" id="PTHR30136:SF35">
    <property type="entry name" value="HTH-TYPE TRANSCRIPTIONAL REGULATOR RV1719"/>
    <property type="match status" value="1"/>
</dbReference>
<dbReference type="RefSeq" id="WP_008424710.1">
    <property type="nucleotide sequence ID" value="NZ_AOIA01000126.1"/>
</dbReference>
<dbReference type="GO" id="GO:0003677">
    <property type="term" value="F:DNA binding"/>
    <property type="evidence" value="ECO:0007669"/>
    <property type="project" value="UniProtKB-KW"/>
</dbReference>
<dbReference type="SUPFAM" id="SSF46785">
    <property type="entry name" value="Winged helix' DNA-binding domain"/>
    <property type="match status" value="1"/>
</dbReference>
<dbReference type="InterPro" id="IPR050707">
    <property type="entry name" value="HTH_MetabolicPath_Reg"/>
</dbReference>